<keyword evidence="8" id="KW-0443">Lipid metabolism</keyword>
<keyword evidence="7" id="KW-0276">Fatty acid metabolism</keyword>
<dbReference type="EC" id="2.3.1.179" evidence="3 14"/>
<dbReference type="PANTHER" id="PTHR11712:SF336">
    <property type="entry name" value="3-OXOACYL-[ACYL-CARRIER-PROTEIN] SYNTHASE, MITOCHONDRIAL"/>
    <property type="match status" value="1"/>
</dbReference>
<comment type="catalytic activity">
    <reaction evidence="12 14">
        <text>(9Z)-hexadecenoyl-[ACP] + malonyl-[ACP] + H(+) = 3-oxo-(11Z)-octadecenoyl-[ACP] + holo-[ACP] + CO2</text>
        <dbReference type="Rhea" id="RHEA:55040"/>
        <dbReference type="Rhea" id="RHEA-COMP:9623"/>
        <dbReference type="Rhea" id="RHEA-COMP:9685"/>
        <dbReference type="Rhea" id="RHEA-COMP:10800"/>
        <dbReference type="Rhea" id="RHEA-COMP:14074"/>
        <dbReference type="ChEBI" id="CHEBI:15378"/>
        <dbReference type="ChEBI" id="CHEBI:16526"/>
        <dbReference type="ChEBI" id="CHEBI:64479"/>
        <dbReference type="ChEBI" id="CHEBI:78449"/>
        <dbReference type="ChEBI" id="CHEBI:83989"/>
        <dbReference type="ChEBI" id="CHEBI:138538"/>
        <dbReference type="EC" id="2.3.1.179"/>
    </reaction>
</comment>
<reference evidence="18 21" key="2">
    <citation type="submission" date="2024-10" db="EMBL/GenBank/DDBJ databases">
        <authorList>
            <person name="Sang B.-I."/>
            <person name="Prabhaharan D."/>
        </authorList>
    </citation>
    <scope>NUCLEOTIDE SEQUENCE [LARGE SCALE GENOMIC DNA]</scope>
    <source>
        <strain evidence="18 21">MH</strain>
    </source>
</reference>
<dbReference type="GO" id="GO:0005829">
    <property type="term" value="C:cytosol"/>
    <property type="evidence" value="ECO:0007669"/>
    <property type="project" value="TreeGrafter"/>
</dbReference>
<dbReference type="InterPro" id="IPR017568">
    <property type="entry name" value="3-oxoacyl-ACP_synth-2"/>
</dbReference>
<dbReference type="Proteomes" id="UP001605989">
    <property type="component" value="Unassembled WGS sequence"/>
</dbReference>
<dbReference type="Pfam" id="PF02801">
    <property type="entry name" value="Ketoacyl-synt_C"/>
    <property type="match status" value="1"/>
</dbReference>
<dbReference type="Gene3D" id="3.40.47.10">
    <property type="match status" value="1"/>
</dbReference>
<evidence type="ECO:0000256" key="1">
    <source>
        <dbReference type="ARBA" id="ARBA00005194"/>
    </source>
</evidence>
<organism evidence="19 20">
    <name type="scientific">Megasphaera hexanoica</name>
    <dbReference type="NCBI Taxonomy" id="1675036"/>
    <lineage>
        <taxon>Bacteria</taxon>
        <taxon>Bacillati</taxon>
        <taxon>Bacillota</taxon>
        <taxon>Negativicutes</taxon>
        <taxon>Veillonellales</taxon>
        <taxon>Veillonellaceae</taxon>
        <taxon>Megasphaera</taxon>
    </lineage>
</organism>
<keyword evidence="5 14" id="KW-0444">Lipid biosynthesis</keyword>
<dbReference type="InterPro" id="IPR014031">
    <property type="entry name" value="Ketoacyl_synth_C"/>
</dbReference>
<dbReference type="InterPro" id="IPR014030">
    <property type="entry name" value="Ketoacyl_synth_N"/>
</dbReference>
<accession>A0A848BW25</accession>
<dbReference type="Pfam" id="PF00109">
    <property type="entry name" value="ketoacyl-synt"/>
    <property type="match status" value="1"/>
</dbReference>
<evidence type="ECO:0000256" key="15">
    <source>
        <dbReference type="PIRSR" id="PIRSR000447-1"/>
    </source>
</evidence>
<dbReference type="FunFam" id="3.40.47.10:FF:000009">
    <property type="entry name" value="3-oxoacyl-[acyl-carrier-protein] synthase 2"/>
    <property type="match status" value="1"/>
</dbReference>
<evidence type="ECO:0000256" key="8">
    <source>
        <dbReference type="ARBA" id="ARBA00023098"/>
    </source>
</evidence>
<keyword evidence="21" id="KW-1185">Reference proteome</keyword>
<dbReference type="PIRSF" id="PIRSF000447">
    <property type="entry name" value="KAS_II"/>
    <property type="match status" value="1"/>
</dbReference>
<dbReference type="PROSITE" id="PS52004">
    <property type="entry name" value="KS3_2"/>
    <property type="match status" value="1"/>
</dbReference>
<evidence type="ECO:0000256" key="7">
    <source>
        <dbReference type="ARBA" id="ARBA00022832"/>
    </source>
</evidence>
<dbReference type="SUPFAM" id="SSF53901">
    <property type="entry name" value="Thiolase-like"/>
    <property type="match status" value="2"/>
</dbReference>
<dbReference type="EMBL" id="JABAFG010000010">
    <property type="protein sequence ID" value="NME28454.1"/>
    <property type="molecule type" value="Genomic_DNA"/>
</dbReference>
<dbReference type="InterPro" id="IPR020841">
    <property type="entry name" value="PKS_Beta-ketoAc_synthase_dom"/>
</dbReference>
<evidence type="ECO:0000256" key="3">
    <source>
        <dbReference type="ARBA" id="ARBA00012356"/>
    </source>
</evidence>
<evidence type="ECO:0000256" key="13">
    <source>
        <dbReference type="ARBA" id="ARBA00047659"/>
    </source>
</evidence>
<dbReference type="NCBIfam" id="TIGR03150">
    <property type="entry name" value="fabF"/>
    <property type="match status" value="1"/>
</dbReference>
<dbReference type="UniPathway" id="UPA00094"/>
<evidence type="ECO:0000256" key="9">
    <source>
        <dbReference type="ARBA" id="ARBA00023160"/>
    </source>
</evidence>
<dbReference type="GO" id="GO:0006633">
    <property type="term" value="P:fatty acid biosynthetic process"/>
    <property type="evidence" value="ECO:0007669"/>
    <property type="project" value="UniProtKB-UniRule"/>
</dbReference>
<evidence type="ECO:0000313" key="19">
    <source>
        <dbReference type="EMBL" id="NME28454.1"/>
    </source>
</evidence>
<dbReference type="PANTHER" id="PTHR11712">
    <property type="entry name" value="POLYKETIDE SYNTHASE-RELATED"/>
    <property type="match status" value="1"/>
</dbReference>
<evidence type="ECO:0000313" key="18">
    <source>
        <dbReference type="EMBL" id="MFG6273033.1"/>
    </source>
</evidence>
<evidence type="ECO:0000256" key="6">
    <source>
        <dbReference type="ARBA" id="ARBA00022679"/>
    </source>
</evidence>
<dbReference type="GO" id="GO:0004315">
    <property type="term" value="F:3-oxoacyl-[acyl-carrier-protein] synthase activity"/>
    <property type="evidence" value="ECO:0007669"/>
    <property type="project" value="UniProtKB-UniRule"/>
</dbReference>
<dbReference type="PROSITE" id="PS00606">
    <property type="entry name" value="KS3_1"/>
    <property type="match status" value="1"/>
</dbReference>
<proteinExistence type="inferred from homology"/>
<dbReference type="InterPro" id="IPR018201">
    <property type="entry name" value="Ketoacyl_synth_AS"/>
</dbReference>
<evidence type="ECO:0000256" key="4">
    <source>
        <dbReference type="ARBA" id="ARBA00014657"/>
    </source>
</evidence>
<keyword evidence="6 14" id="KW-0808">Transferase</keyword>
<evidence type="ECO:0000256" key="5">
    <source>
        <dbReference type="ARBA" id="ARBA00022516"/>
    </source>
</evidence>
<reference evidence="19 20" key="1">
    <citation type="submission" date="2020-04" db="EMBL/GenBank/DDBJ databases">
        <authorList>
            <person name="Hitch T.C.A."/>
            <person name="Wylensek D."/>
            <person name="Clavel T."/>
        </authorList>
    </citation>
    <scope>NUCLEOTIDE SEQUENCE [LARGE SCALE GENOMIC DNA]</scope>
    <source>
        <strain evidence="19 20">Oil-RF-744-FAT-WT-6-1</strain>
    </source>
</reference>
<evidence type="ECO:0000256" key="11">
    <source>
        <dbReference type="ARBA" id="ARBA00024006"/>
    </source>
</evidence>
<gene>
    <name evidence="19" type="primary">fabF</name>
    <name evidence="18" type="ORF">ACGTZG_07505</name>
    <name evidence="19" type="ORF">HF872_07425</name>
</gene>
<dbReference type="InterPro" id="IPR016039">
    <property type="entry name" value="Thiolase-like"/>
</dbReference>
<comment type="pathway">
    <text evidence="1 14">Lipid metabolism; fatty acid biosynthesis.</text>
</comment>
<protein>
    <recommendedName>
        <fullName evidence="4 14">3-oxoacyl-[acyl-carrier-protein] synthase 2</fullName>
        <ecNumber evidence="3 14">2.3.1.179</ecNumber>
    </recommendedName>
</protein>
<keyword evidence="10 14" id="KW-0012">Acyltransferase</keyword>
<evidence type="ECO:0000256" key="16">
    <source>
        <dbReference type="RuleBase" id="RU003694"/>
    </source>
</evidence>
<evidence type="ECO:0000256" key="2">
    <source>
        <dbReference type="ARBA" id="ARBA00008467"/>
    </source>
</evidence>
<dbReference type="Proteomes" id="UP000591071">
    <property type="component" value="Unassembled WGS sequence"/>
</dbReference>
<dbReference type="RefSeq" id="WP_059076795.1">
    <property type="nucleotide sequence ID" value="NZ_CP011940.1"/>
</dbReference>
<dbReference type="InterPro" id="IPR000794">
    <property type="entry name" value="Beta-ketoacyl_synthase"/>
</dbReference>
<keyword evidence="9 14" id="KW-0275">Fatty acid biosynthesis</keyword>
<dbReference type="EMBL" id="JBIEKR010000005">
    <property type="protein sequence ID" value="MFG6273033.1"/>
    <property type="molecule type" value="Genomic_DNA"/>
</dbReference>
<feature type="domain" description="Ketosynthase family 3 (KS3)" evidence="17">
    <location>
        <begin position="2"/>
        <end position="414"/>
    </location>
</feature>
<dbReference type="KEGG" id="mhw:ACT01_05065"/>
<evidence type="ECO:0000256" key="14">
    <source>
        <dbReference type="PIRNR" id="PIRNR000447"/>
    </source>
</evidence>
<name>A0A848BW25_9FIRM</name>
<evidence type="ECO:0000313" key="20">
    <source>
        <dbReference type="Proteomes" id="UP000591071"/>
    </source>
</evidence>
<comment type="similarity">
    <text evidence="2 14 16">Belongs to the thiolase-like superfamily. Beta-ketoacyl-ACP synthases family.</text>
</comment>
<dbReference type="AlphaFoldDB" id="A0A848BW25"/>
<comment type="function">
    <text evidence="11 14">Involved in the type II fatty acid elongation cycle. Catalyzes the elongation of a wide range of acyl-ACP by the addition of two carbons from malonyl-ACP to an acyl acceptor. Can efficiently catalyze the conversion of palmitoleoyl-ACP (cis-hexadec-9-enoyl-ACP) to cis-vaccenoyl-ACP (cis-octadec-11-enoyl-ACP), an essential step in the thermal regulation of fatty acid composition.</text>
</comment>
<evidence type="ECO:0000256" key="10">
    <source>
        <dbReference type="ARBA" id="ARBA00023315"/>
    </source>
</evidence>
<evidence type="ECO:0000256" key="12">
    <source>
        <dbReference type="ARBA" id="ARBA00047318"/>
    </source>
</evidence>
<evidence type="ECO:0000313" key="21">
    <source>
        <dbReference type="Proteomes" id="UP001605989"/>
    </source>
</evidence>
<feature type="active site" description="For beta-ketoacyl synthase activity" evidence="15">
    <location>
        <position position="164"/>
    </location>
</feature>
<dbReference type="SMART" id="SM00825">
    <property type="entry name" value="PKS_KS"/>
    <property type="match status" value="1"/>
</dbReference>
<dbReference type="OrthoDB" id="9808669at2"/>
<comment type="catalytic activity">
    <reaction evidence="13 14">
        <text>a fatty acyl-[ACP] + malonyl-[ACP] + H(+) = a 3-oxoacyl-[ACP] + holo-[ACP] + CO2</text>
        <dbReference type="Rhea" id="RHEA:22836"/>
        <dbReference type="Rhea" id="RHEA-COMP:9623"/>
        <dbReference type="Rhea" id="RHEA-COMP:9685"/>
        <dbReference type="Rhea" id="RHEA-COMP:9916"/>
        <dbReference type="Rhea" id="RHEA-COMP:14125"/>
        <dbReference type="ChEBI" id="CHEBI:15378"/>
        <dbReference type="ChEBI" id="CHEBI:16526"/>
        <dbReference type="ChEBI" id="CHEBI:64479"/>
        <dbReference type="ChEBI" id="CHEBI:78449"/>
        <dbReference type="ChEBI" id="CHEBI:78776"/>
        <dbReference type="ChEBI" id="CHEBI:138651"/>
    </reaction>
</comment>
<dbReference type="CDD" id="cd00834">
    <property type="entry name" value="KAS_I_II"/>
    <property type="match status" value="1"/>
</dbReference>
<comment type="caution">
    <text evidence="19">The sequence shown here is derived from an EMBL/GenBank/DDBJ whole genome shotgun (WGS) entry which is preliminary data.</text>
</comment>
<sequence length="417" mass="43708">MEKRVVITGLGVVSPVGIGKDTFWDALLSGKNGIGPITHFDATEYAARIAGEVKDFDPADYNIDRKEARHMDISTQFAVAAAKLAIDDSGVDLDKEDRDRIGTIVGTGIGGMETLHNLYKGLFAKGPSRVNPFVVPKMIGNMASGQVSIIFGLQGHCASVVTACATGTNSIGAAYRMIQRGELDAAVAGGTEAAVSPGAVAGFAAMKALSTRNDDPAHASRPFDKDRDGFVMGEGAGIVFLEELEHAKKRGAHIYCEIGGYGSNADAYHITAPAPEGIQQSKCMALAVKDAGLTPDDVDYVNAHGTSTHLNDLNESKAIARLFGDHARDMLVSSTKSMTGHLLGAAGAVEAIACALTIATGHVHPTINLIEPEDELKELGLNYVPGQAVDADVKVAISNSFGFGGHNATLLFKKYAE</sequence>
<evidence type="ECO:0000259" key="17">
    <source>
        <dbReference type="PROSITE" id="PS52004"/>
    </source>
</evidence>
<dbReference type="NCBIfam" id="NF005589">
    <property type="entry name" value="PRK07314.1"/>
    <property type="match status" value="1"/>
</dbReference>